<name>A0A9E8G9Q8_9VEST</name>
<feature type="transmembrane region" description="Helical" evidence="1">
    <location>
        <begin position="6"/>
        <end position="31"/>
    </location>
</feature>
<keyword evidence="1" id="KW-0812">Transmembrane</keyword>
<reference evidence="2" key="1">
    <citation type="journal article" date="2022" name="Genes (Basel)">
        <title>The Complete Mitochondrial Genome of Entemnotrochus rumphii, a Living Fossil for Vetigastropoda (Mollusca: Gastropoda).</title>
        <authorList>
            <person name="Wang Y."/>
            <person name="Ma P."/>
            <person name="Zhang Z."/>
            <person name="Li C."/>
            <person name="Liu Y."/>
            <person name="Chen Y."/>
            <person name="Wang J."/>
            <person name="Wang H."/>
            <person name="Song H."/>
        </authorList>
    </citation>
    <scope>NUCLEOTIDE SEQUENCE</scope>
    <source>
        <tissue evidence="2">Foot</tissue>
    </source>
</reference>
<evidence type="ECO:0000256" key="1">
    <source>
        <dbReference type="SAM" id="Phobius"/>
    </source>
</evidence>
<proteinExistence type="predicted"/>
<keyword evidence="1" id="KW-1133">Transmembrane helix</keyword>
<accession>A0A9E8G9Q8</accession>
<evidence type="ECO:0000313" key="2">
    <source>
        <dbReference type="EMBL" id="UZT27092.1"/>
    </source>
</evidence>
<dbReference type="EMBL" id="OP354269">
    <property type="protein sequence ID" value="UZT27092.1"/>
    <property type="molecule type" value="Genomic_DNA"/>
</dbReference>
<keyword evidence="1" id="KW-0472">Membrane</keyword>
<dbReference type="AlphaFoldDB" id="A0A9E8G9Q8"/>
<geneLocation type="mitochondrion" evidence="2"/>
<dbReference type="GeneID" id="77081794"/>
<gene>
    <name evidence="2" type="primary">ATP8</name>
</gene>
<organism evidence="2">
    <name type="scientific">Entemnotrochus rumphii</name>
    <dbReference type="NCBI Taxonomy" id="160018"/>
    <lineage>
        <taxon>Eukaryota</taxon>
        <taxon>Metazoa</taxon>
        <taxon>Spiralia</taxon>
        <taxon>Lophotrochozoa</taxon>
        <taxon>Mollusca</taxon>
        <taxon>Gastropoda</taxon>
        <taxon>Vetigastropoda</taxon>
        <taxon>Pleurotomariida</taxon>
        <taxon>Pleurotomarioidea</taxon>
        <taxon>Pleurotomariidae</taxon>
        <taxon>Entemnotrochus</taxon>
    </lineage>
</organism>
<protein>
    <submittedName>
        <fullName evidence="2">ATP synthase F0 subunit 8</fullName>
    </submittedName>
</protein>
<dbReference type="RefSeq" id="YP_010580907.1">
    <property type="nucleotide sequence ID" value="NC_069057.1"/>
</dbReference>
<reference evidence="2" key="2">
    <citation type="submission" date="2022-09" db="EMBL/GenBank/DDBJ databases">
        <authorList>
            <person name="Wang Y."/>
            <person name="Ma P."/>
            <person name="Zhang Z."/>
            <person name="Liu Y."/>
            <person name="Chen Y."/>
            <person name="Li C."/>
            <person name="Wang J."/>
            <person name="Song H."/>
            <person name="Wang H."/>
        </authorList>
    </citation>
    <scope>NUCLEOTIDE SEQUENCE</scope>
    <source>
        <tissue evidence="2">Foot</tissue>
    </source>
</reference>
<keyword evidence="2" id="KW-0496">Mitochondrion</keyword>
<sequence>MPQLAPINWLFLFMMFWASVLLGSVMLWWVYKIEFSLEKKKALPSKNLTKSWRW</sequence>
<dbReference type="CTD" id="4509"/>